<dbReference type="InterPro" id="IPR036640">
    <property type="entry name" value="ABC1_TM_sf"/>
</dbReference>
<dbReference type="EMBL" id="CP007155">
    <property type="protein sequence ID" value="AHH94651.1"/>
    <property type="molecule type" value="Genomic_DNA"/>
</dbReference>
<dbReference type="InterPro" id="IPR003593">
    <property type="entry name" value="AAA+_ATPase"/>
</dbReference>
<comment type="subcellular location">
    <subcellularLocation>
        <location evidence="1">Cell membrane</location>
        <topology evidence="1">Multi-pass membrane protein</topology>
    </subcellularLocation>
</comment>
<keyword evidence="3" id="KW-0547">Nucleotide-binding</keyword>
<feature type="domain" description="ABC transmembrane type-1" evidence="9">
    <location>
        <begin position="22"/>
        <end position="300"/>
    </location>
</feature>
<dbReference type="Gene3D" id="1.20.1560.10">
    <property type="entry name" value="ABC transporter type 1, transmembrane domain"/>
    <property type="match status" value="1"/>
</dbReference>
<dbReference type="PANTHER" id="PTHR43394">
    <property type="entry name" value="ATP-DEPENDENT PERMEASE MDL1, MITOCHONDRIAL"/>
    <property type="match status" value="1"/>
</dbReference>
<dbReference type="GO" id="GO:0015421">
    <property type="term" value="F:ABC-type oligopeptide transporter activity"/>
    <property type="evidence" value="ECO:0007669"/>
    <property type="project" value="TreeGrafter"/>
</dbReference>
<evidence type="ECO:0000256" key="7">
    <source>
        <dbReference type="SAM" id="Phobius"/>
    </source>
</evidence>
<evidence type="ECO:0000256" key="2">
    <source>
        <dbReference type="ARBA" id="ARBA00022692"/>
    </source>
</evidence>
<evidence type="ECO:0000256" key="1">
    <source>
        <dbReference type="ARBA" id="ARBA00004651"/>
    </source>
</evidence>
<keyword evidence="11" id="KW-1185">Reference proteome</keyword>
<keyword evidence="6 7" id="KW-0472">Membrane</keyword>
<evidence type="ECO:0000259" key="8">
    <source>
        <dbReference type="PROSITE" id="PS50893"/>
    </source>
</evidence>
<gene>
    <name evidence="10" type="ORF">KALB_1278</name>
</gene>
<dbReference type="SUPFAM" id="SSF52540">
    <property type="entry name" value="P-loop containing nucleoside triphosphate hydrolases"/>
    <property type="match status" value="1"/>
</dbReference>
<dbReference type="PANTHER" id="PTHR43394:SF1">
    <property type="entry name" value="ATP-BINDING CASSETTE SUB-FAMILY B MEMBER 10, MITOCHONDRIAL"/>
    <property type="match status" value="1"/>
</dbReference>
<dbReference type="SMART" id="SM00382">
    <property type="entry name" value="AAA"/>
    <property type="match status" value="1"/>
</dbReference>
<feature type="transmembrane region" description="Helical" evidence="7">
    <location>
        <begin position="157"/>
        <end position="176"/>
    </location>
</feature>
<organism evidence="10 11">
    <name type="scientific">Kutzneria albida DSM 43870</name>
    <dbReference type="NCBI Taxonomy" id="1449976"/>
    <lineage>
        <taxon>Bacteria</taxon>
        <taxon>Bacillati</taxon>
        <taxon>Actinomycetota</taxon>
        <taxon>Actinomycetes</taxon>
        <taxon>Pseudonocardiales</taxon>
        <taxon>Pseudonocardiaceae</taxon>
        <taxon>Kutzneria</taxon>
    </lineage>
</organism>
<dbReference type="Proteomes" id="UP000019225">
    <property type="component" value="Chromosome"/>
</dbReference>
<dbReference type="CDD" id="cd07346">
    <property type="entry name" value="ABC_6TM_exporters"/>
    <property type="match status" value="1"/>
</dbReference>
<keyword evidence="4" id="KW-0067">ATP-binding</keyword>
<dbReference type="InterPro" id="IPR003439">
    <property type="entry name" value="ABC_transporter-like_ATP-bd"/>
</dbReference>
<dbReference type="SUPFAM" id="SSF90123">
    <property type="entry name" value="ABC transporter transmembrane region"/>
    <property type="match status" value="1"/>
</dbReference>
<name>W5W2E0_9PSEU</name>
<dbReference type="eggNOG" id="COG1132">
    <property type="taxonomic scope" value="Bacteria"/>
</dbReference>
<feature type="transmembrane region" description="Helical" evidence="7">
    <location>
        <begin position="20"/>
        <end position="39"/>
    </location>
</feature>
<accession>W5W2E0</accession>
<evidence type="ECO:0000313" key="10">
    <source>
        <dbReference type="EMBL" id="AHH94651.1"/>
    </source>
</evidence>
<evidence type="ECO:0000256" key="3">
    <source>
        <dbReference type="ARBA" id="ARBA00022741"/>
    </source>
</evidence>
<dbReference type="InterPro" id="IPR017871">
    <property type="entry name" value="ABC_transporter-like_CS"/>
</dbReference>
<dbReference type="STRING" id="1449976.KALB_1278"/>
<dbReference type="Pfam" id="PF00664">
    <property type="entry name" value="ABC_membrane"/>
    <property type="match status" value="1"/>
</dbReference>
<evidence type="ECO:0000313" key="11">
    <source>
        <dbReference type="Proteomes" id="UP000019225"/>
    </source>
</evidence>
<dbReference type="AlphaFoldDB" id="W5W2E0"/>
<sequence>MLRSRGDRLLLTAALRPRGWLAAMALISAAGTAASLLLPDAMAAGVDAALSGTGDGASALLFAGTALVLVGTESLTGIAVTKCVAASTTWLRHKLIDALLALRPVDRERFAAGDAVSRMVNDPVETGSAGVLMVQFAASTLLSAGAVVALALLHWTLAVVFAVSMPLAVFVARAYLRNTAQQVTAYRTAAAELSARFLEAVLGLRTITATRTAEREVRRVLRPLPGLGEAGAALWSSQATMVWNSALLGPGVEIVVLAAAGVGVVNGQLTVGQALAALGYAAMGMGLTQYAPQLMTVARARASAERLSEVLAVPSPEPGGRPLPDGPGVLALQGVSAGPLEGVDLRLPAGQVIAVVGRSGTGKSTLAALAAGLAEPTAGIVTLDGVPLRELRPEGLRGAVGFAFERPVLLGGTVGEAIGYGRAADERAIRAAGRAAQVDDAILRLPEGYDTPLAEAPMSGGEAQRVGLARALVGSPRVLVLDDATSSVDTVTEVRLATAITDSLPGRTRLVVTHRSTTAARADLVVWLADGSVRATGAHELLWQDPEYRAVFAEA</sequence>
<evidence type="ECO:0000259" key="9">
    <source>
        <dbReference type="PROSITE" id="PS50929"/>
    </source>
</evidence>
<keyword evidence="5 7" id="KW-1133">Transmembrane helix</keyword>
<dbReference type="InterPro" id="IPR027417">
    <property type="entry name" value="P-loop_NTPase"/>
</dbReference>
<dbReference type="PROSITE" id="PS50893">
    <property type="entry name" value="ABC_TRANSPORTER_2"/>
    <property type="match status" value="1"/>
</dbReference>
<dbReference type="InterPro" id="IPR011527">
    <property type="entry name" value="ABC1_TM_dom"/>
</dbReference>
<dbReference type="GO" id="GO:0016887">
    <property type="term" value="F:ATP hydrolysis activity"/>
    <property type="evidence" value="ECO:0007669"/>
    <property type="project" value="InterPro"/>
</dbReference>
<dbReference type="PROSITE" id="PS50929">
    <property type="entry name" value="ABC_TM1F"/>
    <property type="match status" value="1"/>
</dbReference>
<evidence type="ECO:0008006" key="12">
    <source>
        <dbReference type="Google" id="ProtNLM"/>
    </source>
</evidence>
<proteinExistence type="predicted"/>
<feature type="transmembrane region" description="Helical" evidence="7">
    <location>
        <begin position="129"/>
        <end position="151"/>
    </location>
</feature>
<dbReference type="Gene3D" id="3.40.50.300">
    <property type="entry name" value="P-loop containing nucleotide triphosphate hydrolases"/>
    <property type="match status" value="1"/>
</dbReference>
<evidence type="ECO:0000256" key="5">
    <source>
        <dbReference type="ARBA" id="ARBA00022989"/>
    </source>
</evidence>
<dbReference type="GO" id="GO:0005886">
    <property type="term" value="C:plasma membrane"/>
    <property type="evidence" value="ECO:0007669"/>
    <property type="project" value="UniProtKB-SubCell"/>
</dbReference>
<reference evidence="10 11" key="1">
    <citation type="journal article" date="2014" name="BMC Genomics">
        <title>Complete genome sequence of producer of the glycopeptide antibiotic Aculeximycin Kutzneria albida DSM 43870T, a representative of minor genus of Pseudonocardiaceae.</title>
        <authorList>
            <person name="Rebets Y."/>
            <person name="Tokovenko B."/>
            <person name="Lushchyk I."/>
            <person name="Ruckert C."/>
            <person name="Zaburannyi N."/>
            <person name="Bechthold A."/>
            <person name="Kalinowski J."/>
            <person name="Luzhetskyy A."/>
        </authorList>
    </citation>
    <scope>NUCLEOTIDE SEQUENCE [LARGE SCALE GENOMIC DNA]</scope>
    <source>
        <strain evidence="10">DSM 43870</strain>
    </source>
</reference>
<keyword evidence="2 7" id="KW-0812">Transmembrane</keyword>
<dbReference type="GO" id="GO:0005524">
    <property type="term" value="F:ATP binding"/>
    <property type="evidence" value="ECO:0007669"/>
    <property type="project" value="UniProtKB-KW"/>
</dbReference>
<dbReference type="HOGENOM" id="CLU_000604_84_3_11"/>
<protein>
    <recommendedName>
        <fullName evidence="12">ABC transporter ATP-binding protein</fullName>
    </recommendedName>
</protein>
<dbReference type="PATRIC" id="fig|1449976.3.peg.1281"/>
<dbReference type="PROSITE" id="PS00211">
    <property type="entry name" value="ABC_TRANSPORTER_1"/>
    <property type="match status" value="1"/>
</dbReference>
<dbReference type="Pfam" id="PF00005">
    <property type="entry name" value="ABC_tran"/>
    <property type="match status" value="1"/>
</dbReference>
<dbReference type="RefSeq" id="WP_338033851.1">
    <property type="nucleotide sequence ID" value="NZ_CP007155.1"/>
</dbReference>
<evidence type="ECO:0000256" key="4">
    <source>
        <dbReference type="ARBA" id="ARBA00022840"/>
    </source>
</evidence>
<evidence type="ECO:0000256" key="6">
    <source>
        <dbReference type="ARBA" id="ARBA00023136"/>
    </source>
</evidence>
<feature type="transmembrane region" description="Helical" evidence="7">
    <location>
        <begin position="59"/>
        <end position="85"/>
    </location>
</feature>
<dbReference type="KEGG" id="kal:KALB_1278"/>
<dbReference type="InterPro" id="IPR039421">
    <property type="entry name" value="Type_1_exporter"/>
</dbReference>
<feature type="domain" description="ABC transporter" evidence="8">
    <location>
        <begin position="305"/>
        <end position="555"/>
    </location>
</feature>